<dbReference type="InterPro" id="IPR027948">
    <property type="entry name" value="DUF4436"/>
</dbReference>
<keyword evidence="1" id="KW-1133">Transmembrane helix</keyword>
<protein>
    <recommendedName>
        <fullName evidence="4">DUF4436 domain-containing protein</fullName>
    </recommendedName>
</protein>
<dbReference type="RefSeq" id="WP_185003834.1">
    <property type="nucleotide sequence ID" value="NZ_BAAAUI010000080.1"/>
</dbReference>
<sequence length="286" mass="31312">MSVATAKRRKWTYFITPLGVLLAVAVGILAYYHERDTREGFYEIGDTGQAERIDLGVVVQRVDAPARELVLQVLVSPHGAVRDGGDERAAAKDLVVDSSSVAAVPLRFRAGERISAKELRVPLDDGVVSDFPFDRYRTQLYFEVTAGGTHVPTTMNYADHDPFFLSRVTGGDAADGEVRADLLIKRSRSTFILAWFQVIVMWALALSVLAGALHIVRRRLGLVWPALGWMAATLFALVGFRNAAPGLPPIGSMIDYCAFFWAEAVITLALVMVVVKGIRLKQKAPA</sequence>
<name>A0A7W7CB67_9PSEU</name>
<reference evidence="2 3" key="1">
    <citation type="submission" date="2020-08" db="EMBL/GenBank/DDBJ databases">
        <title>Sequencing the genomes of 1000 actinobacteria strains.</title>
        <authorList>
            <person name="Klenk H.-P."/>
        </authorList>
    </citation>
    <scope>NUCLEOTIDE SEQUENCE [LARGE SCALE GENOMIC DNA]</scope>
    <source>
        <strain evidence="2 3">DSM 44230</strain>
    </source>
</reference>
<feature type="transmembrane region" description="Helical" evidence="1">
    <location>
        <begin position="12"/>
        <end position="32"/>
    </location>
</feature>
<feature type="transmembrane region" description="Helical" evidence="1">
    <location>
        <begin position="192"/>
        <end position="215"/>
    </location>
</feature>
<proteinExistence type="predicted"/>
<evidence type="ECO:0000256" key="1">
    <source>
        <dbReference type="SAM" id="Phobius"/>
    </source>
</evidence>
<dbReference type="EMBL" id="JACHMH010000001">
    <property type="protein sequence ID" value="MBB4677952.1"/>
    <property type="molecule type" value="Genomic_DNA"/>
</dbReference>
<evidence type="ECO:0000313" key="3">
    <source>
        <dbReference type="Proteomes" id="UP000533598"/>
    </source>
</evidence>
<dbReference type="AlphaFoldDB" id="A0A7W7CB67"/>
<dbReference type="Proteomes" id="UP000533598">
    <property type="component" value="Unassembled WGS sequence"/>
</dbReference>
<dbReference type="Pfam" id="PF14494">
    <property type="entry name" value="DUF4436"/>
    <property type="match status" value="1"/>
</dbReference>
<keyword evidence="1" id="KW-0472">Membrane</keyword>
<feature type="transmembrane region" description="Helical" evidence="1">
    <location>
        <begin position="253"/>
        <end position="275"/>
    </location>
</feature>
<gene>
    <name evidence="2" type="ORF">HNR67_004070</name>
</gene>
<keyword evidence="3" id="KW-1185">Reference proteome</keyword>
<accession>A0A7W7CB67</accession>
<comment type="caution">
    <text evidence="2">The sequence shown here is derived from an EMBL/GenBank/DDBJ whole genome shotgun (WGS) entry which is preliminary data.</text>
</comment>
<evidence type="ECO:0000313" key="2">
    <source>
        <dbReference type="EMBL" id="MBB4677952.1"/>
    </source>
</evidence>
<feature type="transmembrane region" description="Helical" evidence="1">
    <location>
        <begin position="222"/>
        <end position="241"/>
    </location>
</feature>
<keyword evidence="1" id="KW-0812">Transmembrane</keyword>
<evidence type="ECO:0008006" key="4">
    <source>
        <dbReference type="Google" id="ProtNLM"/>
    </source>
</evidence>
<organism evidence="2 3">
    <name type="scientific">Crossiella cryophila</name>
    <dbReference type="NCBI Taxonomy" id="43355"/>
    <lineage>
        <taxon>Bacteria</taxon>
        <taxon>Bacillati</taxon>
        <taxon>Actinomycetota</taxon>
        <taxon>Actinomycetes</taxon>
        <taxon>Pseudonocardiales</taxon>
        <taxon>Pseudonocardiaceae</taxon>
        <taxon>Crossiella</taxon>
    </lineage>
</organism>